<dbReference type="NCBIfam" id="TIGR01469">
    <property type="entry name" value="cobA_cysG_Cterm"/>
    <property type="match status" value="1"/>
</dbReference>
<feature type="active site" description="Proton donor" evidence="15 16">
    <location>
        <position position="272"/>
    </location>
</feature>
<feature type="binding site" evidence="15">
    <location>
        <begin position="22"/>
        <end position="23"/>
    </location>
    <ligand>
        <name>NAD(+)</name>
        <dbReference type="ChEBI" id="CHEBI:57540"/>
    </ligand>
</feature>
<comment type="pathway">
    <text evidence="1 15">Porphyrin-containing compound metabolism; siroheme biosynthesis; sirohydrochlorin from precorrin-2: step 1/1.</text>
</comment>
<comment type="pathway">
    <text evidence="15">Cofactor biosynthesis; adenosylcobalamin biosynthesis; sirohydrochlorin from precorrin-2: step 1/1.</text>
</comment>
<evidence type="ECO:0000256" key="7">
    <source>
        <dbReference type="ARBA" id="ARBA00023002"/>
    </source>
</evidence>
<feature type="binding site" evidence="15">
    <location>
        <begin position="303"/>
        <end position="305"/>
    </location>
    <ligand>
        <name>S-adenosyl-L-methionine</name>
        <dbReference type="ChEBI" id="CHEBI:59789"/>
    </ligand>
</feature>
<evidence type="ECO:0000256" key="14">
    <source>
        <dbReference type="ARBA" id="ARBA00060548"/>
    </source>
</evidence>
<feature type="domain" description="Sirohaem synthase dimerisation" evidence="19">
    <location>
        <begin position="150"/>
        <end position="207"/>
    </location>
</feature>
<feature type="modified residue" description="Phosphoserine" evidence="15">
    <location>
        <position position="128"/>
    </location>
</feature>
<dbReference type="InterPro" id="IPR028281">
    <property type="entry name" value="Sirohaem_synthase_central"/>
</dbReference>
<keyword evidence="22" id="KW-1185">Reference proteome</keyword>
<comment type="pathway">
    <text evidence="14 15">Cofactor biosynthesis; adenosylcobalamin biosynthesis; precorrin-2 from uroporphyrinogen III: step 1/1.</text>
</comment>
<comment type="catalytic activity">
    <reaction evidence="15">
        <text>siroheme + 2 H(+) = sirohydrochlorin + Fe(2+)</text>
        <dbReference type="Rhea" id="RHEA:24360"/>
        <dbReference type="ChEBI" id="CHEBI:15378"/>
        <dbReference type="ChEBI" id="CHEBI:29033"/>
        <dbReference type="ChEBI" id="CHEBI:58351"/>
        <dbReference type="ChEBI" id="CHEBI:60052"/>
        <dbReference type="EC" id="4.99.1.4"/>
    </reaction>
</comment>
<dbReference type="GO" id="GO:0019354">
    <property type="term" value="P:siroheme biosynthetic process"/>
    <property type="evidence" value="ECO:0007669"/>
    <property type="project" value="UniProtKB-UniRule"/>
</dbReference>
<dbReference type="Pfam" id="PF13241">
    <property type="entry name" value="NAD_binding_7"/>
    <property type="match status" value="1"/>
</dbReference>
<evidence type="ECO:0000256" key="11">
    <source>
        <dbReference type="ARBA" id="ARBA00023268"/>
    </source>
</evidence>
<dbReference type="PANTHER" id="PTHR45790">
    <property type="entry name" value="SIROHEME SYNTHASE-RELATED"/>
    <property type="match status" value="1"/>
</dbReference>
<organism evidence="21 22">
    <name type="scientific">Oceanococcus atlanticus</name>
    <dbReference type="NCBI Taxonomy" id="1317117"/>
    <lineage>
        <taxon>Bacteria</taxon>
        <taxon>Pseudomonadati</taxon>
        <taxon>Pseudomonadota</taxon>
        <taxon>Gammaproteobacteria</taxon>
        <taxon>Chromatiales</taxon>
        <taxon>Oceanococcaceae</taxon>
        <taxon>Oceanococcus</taxon>
    </lineage>
</organism>
<reference evidence="21 22" key="1">
    <citation type="submission" date="2013-04" db="EMBL/GenBank/DDBJ databases">
        <title>Oceanococcus atlanticus 22II-S10r2 Genome Sequencing.</title>
        <authorList>
            <person name="Lai Q."/>
            <person name="Li G."/>
            <person name="Shao Z."/>
        </authorList>
    </citation>
    <scope>NUCLEOTIDE SEQUENCE [LARGE SCALE GENOMIC DNA]</scope>
    <source>
        <strain evidence="21 22">22II-S10r2</strain>
    </source>
</reference>
<dbReference type="Gene3D" id="3.30.950.10">
    <property type="entry name" value="Methyltransferase, Cobalt-precorrin-4 Transmethylase, Domain 2"/>
    <property type="match status" value="1"/>
</dbReference>
<comment type="similarity">
    <text evidence="2 17">Belongs to the precorrin methyltransferase family.</text>
</comment>
<dbReference type="InterPro" id="IPR050161">
    <property type="entry name" value="Siro_Cobalamin_biosynth"/>
</dbReference>
<dbReference type="InterPro" id="IPR035996">
    <property type="entry name" value="4pyrrol_Methylase_sf"/>
</dbReference>
<dbReference type="EC" id="1.3.1.76" evidence="15"/>
<evidence type="ECO:0000256" key="13">
    <source>
        <dbReference type="ARBA" id="ARBA00047561"/>
    </source>
</evidence>
<feature type="binding site" evidence="15">
    <location>
        <begin position="43"/>
        <end position="44"/>
    </location>
    <ligand>
        <name>NAD(+)</name>
        <dbReference type="ChEBI" id="CHEBI:57540"/>
    </ligand>
</feature>
<dbReference type="OrthoDB" id="9815856at2"/>
<evidence type="ECO:0000313" key="22">
    <source>
        <dbReference type="Proteomes" id="UP000192342"/>
    </source>
</evidence>
<accession>A0A1Y1SFI6</accession>
<evidence type="ECO:0000256" key="12">
    <source>
        <dbReference type="ARBA" id="ARBA00025705"/>
    </source>
</evidence>
<dbReference type="PANTHER" id="PTHR45790:SF1">
    <property type="entry name" value="SIROHEME SYNTHASE"/>
    <property type="match status" value="1"/>
</dbReference>
<dbReference type="Gene3D" id="3.40.50.720">
    <property type="entry name" value="NAD(P)-binding Rossmann-like Domain"/>
    <property type="match status" value="1"/>
</dbReference>
<dbReference type="Pfam" id="PF14824">
    <property type="entry name" value="Sirohm_synth_M"/>
    <property type="match status" value="1"/>
</dbReference>
<comment type="pathway">
    <text evidence="15">Porphyrin-containing compound metabolism; siroheme biosynthesis; siroheme from sirohydrochlorin: step 1/1.</text>
</comment>
<keyword evidence="5 15" id="KW-0808">Transferase</keyword>
<evidence type="ECO:0000313" key="21">
    <source>
        <dbReference type="EMBL" id="ORE88396.1"/>
    </source>
</evidence>
<feature type="binding site" evidence="15">
    <location>
        <position position="415"/>
    </location>
    <ligand>
        <name>S-adenosyl-L-methionine</name>
        <dbReference type="ChEBI" id="CHEBI:59789"/>
    </ligand>
</feature>
<evidence type="ECO:0000256" key="1">
    <source>
        <dbReference type="ARBA" id="ARBA00005010"/>
    </source>
</evidence>
<evidence type="ECO:0000256" key="5">
    <source>
        <dbReference type="ARBA" id="ARBA00022679"/>
    </source>
</evidence>
<keyword evidence="4 15" id="KW-0489">Methyltransferase</keyword>
<dbReference type="FunFam" id="3.30.160.110:FF:000001">
    <property type="entry name" value="Siroheme synthase"/>
    <property type="match status" value="1"/>
</dbReference>
<dbReference type="SUPFAM" id="SSF75615">
    <property type="entry name" value="Siroheme synthase middle domains-like"/>
    <property type="match status" value="1"/>
</dbReference>
<gene>
    <name evidence="15" type="primary">cysG</name>
    <name evidence="21" type="ORF">ATO7_00935</name>
</gene>
<dbReference type="FunFam" id="3.40.1010.10:FF:000001">
    <property type="entry name" value="Siroheme synthase"/>
    <property type="match status" value="1"/>
</dbReference>
<dbReference type="CDD" id="cd11642">
    <property type="entry name" value="SUMT"/>
    <property type="match status" value="1"/>
</dbReference>
<dbReference type="Pfam" id="PF10414">
    <property type="entry name" value="CysG_dimeriser"/>
    <property type="match status" value="1"/>
</dbReference>
<feature type="active site" description="Proton acceptor" evidence="15 16">
    <location>
        <position position="250"/>
    </location>
</feature>
<dbReference type="NCBIfam" id="NF004790">
    <property type="entry name" value="PRK06136.1"/>
    <property type="match status" value="1"/>
</dbReference>
<feature type="domain" description="Tetrapyrrole methylase" evidence="18">
    <location>
        <begin position="220"/>
        <end position="430"/>
    </location>
</feature>
<evidence type="ECO:0000256" key="6">
    <source>
        <dbReference type="ARBA" id="ARBA00022691"/>
    </source>
</evidence>
<dbReference type="NCBIfam" id="TIGR01470">
    <property type="entry name" value="cysG_Nterm"/>
    <property type="match status" value="1"/>
</dbReference>
<evidence type="ECO:0000259" key="19">
    <source>
        <dbReference type="Pfam" id="PF10414"/>
    </source>
</evidence>
<dbReference type="InterPro" id="IPR003043">
    <property type="entry name" value="Uropor_MeTrfase_CS"/>
</dbReference>
<dbReference type="InterPro" id="IPR012409">
    <property type="entry name" value="Sirohaem_synth"/>
</dbReference>
<dbReference type="GO" id="GO:0032259">
    <property type="term" value="P:methylation"/>
    <property type="evidence" value="ECO:0007669"/>
    <property type="project" value="UniProtKB-KW"/>
</dbReference>
<dbReference type="InterPro" id="IPR006366">
    <property type="entry name" value="CobA/CysG_C"/>
</dbReference>
<dbReference type="InterPro" id="IPR006367">
    <property type="entry name" value="Sirohaem_synthase_N"/>
</dbReference>
<name>A0A1Y1SFI6_9GAMM</name>
<dbReference type="AlphaFoldDB" id="A0A1Y1SFI6"/>
<comment type="similarity">
    <text evidence="15">In the C-terminal section; belongs to the precorrin methyltransferase family.</text>
</comment>
<dbReference type="InterPro" id="IPR014777">
    <property type="entry name" value="4pyrrole_Mease_sub1"/>
</dbReference>
<evidence type="ECO:0000256" key="8">
    <source>
        <dbReference type="ARBA" id="ARBA00023027"/>
    </source>
</evidence>
<dbReference type="GO" id="GO:0009236">
    <property type="term" value="P:cobalamin biosynthetic process"/>
    <property type="evidence" value="ECO:0007669"/>
    <property type="project" value="UniProtKB-UniRule"/>
</dbReference>
<evidence type="ECO:0000256" key="10">
    <source>
        <dbReference type="ARBA" id="ARBA00023244"/>
    </source>
</evidence>
<dbReference type="FunFam" id="3.30.950.10:FF:000001">
    <property type="entry name" value="Siroheme synthase"/>
    <property type="match status" value="1"/>
</dbReference>
<dbReference type="PROSITE" id="PS00840">
    <property type="entry name" value="SUMT_2"/>
    <property type="match status" value="1"/>
</dbReference>
<comment type="caution">
    <text evidence="15">Lacks conserved residue(s) required for the propagation of feature annotation.</text>
</comment>
<dbReference type="GO" id="GO:0051287">
    <property type="term" value="F:NAD binding"/>
    <property type="evidence" value="ECO:0007669"/>
    <property type="project" value="InterPro"/>
</dbReference>
<evidence type="ECO:0000259" key="18">
    <source>
        <dbReference type="Pfam" id="PF00590"/>
    </source>
</evidence>
<dbReference type="InterPro" id="IPR019478">
    <property type="entry name" value="Sirohaem_synthase_dimer_dom"/>
</dbReference>
<sequence length="467" mass="50814">MEFFPVFMRLVSRDVLVVGGGEIAARKVRLLHKGQARIRVVAPQLCAELAEQQRNGQVSWLQQPFDADAFGQPTLVIAATDQPEVNRQVASVAQARGVPVNVVDDAQSSTAIMPSIVDRSPVVVALSSGGTAPVLARRLRDQIEKSLPSGYGRLAALSGAIRERVMQTLPEPRSRLRFWERVFDGPVAQRAVSGDLDSARAMLDDSLRQAQDADMPQGEVFLVGVGPGDPDLLTLRAHRLMQLADVVLYDRLIPEPIMDLVRRDAERIDVGKRRSNHTLPQEDINALLVRLARQGQRVLRLKGGDPFMFGRGGEEIEELMEAGVPFQVVPGITSALGCAAYAGIPLTHRDHAQSCVFVTGHPKADGTLDLDWPRLAHAQQTLVVYMGVGSLPALCAELIRAGLAADWPAALIFNGTRPDQQVITGQLDNLPQRVEAAGDITGPGLLIVGQVVRLRERCDWLQATRMA</sequence>
<dbReference type="EMBL" id="AQQV01000001">
    <property type="protein sequence ID" value="ORE88396.1"/>
    <property type="molecule type" value="Genomic_DNA"/>
</dbReference>
<evidence type="ECO:0000256" key="4">
    <source>
        <dbReference type="ARBA" id="ARBA00022603"/>
    </source>
</evidence>
<keyword evidence="6 15" id="KW-0949">S-adenosyl-L-methionine</keyword>
<dbReference type="Gene3D" id="1.10.8.210">
    <property type="entry name" value="Sirohaem synthase, dimerisation domain"/>
    <property type="match status" value="1"/>
</dbReference>
<keyword evidence="7 15" id="KW-0560">Oxidoreductase</keyword>
<protein>
    <recommendedName>
        <fullName evidence="15">Siroheme synthase</fullName>
    </recommendedName>
    <domain>
        <recommendedName>
            <fullName evidence="15">Uroporphyrinogen-III C-methyltransferase</fullName>
            <shortName evidence="15">Urogen III methylase</shortName>
            <ecNumber evidence="15">2.1.1.107</ecNumber>
        </recommendedName>
        <alternativeName>
            <fullName evidence="15">SUMT</fullName>
        </alternativeName>
        <alternativeName>
            <fullName evidence="15">Uroporphyrinogen III methylase</fullName>
            <shortName evidence="15">UROM</shortName>
        </alternativeName>
    </domain>
    <domain>
        <recommendedName>
            <fullName evidence="15">Precorrin-2 dehydrogenase</fullName>
            <ecNumber evidence="15">1.3.1.76</ecNumber>
        </recommendedName>
    </domain>
    <domain>
        <recommendedName>
            <fullName evidence="15">Sirohydrochlorin ferrochelatase</fullName>
            <ecNumber evidence="15">4.99.1.4</ecNumber>
        </recommendedName>
    </domain>
</protein>
<proteinExistence type="inferred from homology"/>
<comment type="caution">
    <text evidence="21">The sequence shown here is derived from an EMBL/GenBank/DDBJ whole genome shotgun (WGS) entry which is preliminary data.</text>
</comment>
<keyword evidence="8 15" id="KW-0520">NAD</keyword>
<evidence type="ECO:0000256" key="9">
    <source>
        <dbReference type="ARBA" id="ARBA00023239"/>
    </source>
</evidence>
<keyword evidence="3 15" id="KW-0169">Cobalamin biosynthesis</keyword>
<comment type="catalytic activity">
    <reaction evidence="15">
        <text>uroporphyrinogen III + 2 S-adenosyl-L-methionine = precorrin-2 + 2 S-adenosyl-L-homocysteine + H(+)</text>
        <dbReference type="Rhea" id="RHEA:32459"/>
        <dbReference type="ChEBI" id="CHEBI:15378"/>
        <dbReference type="ChEBI" id="CHEBI:57308"/>
        <dbReference type="ChEBI" id="CHEBI:57856"/>
        <dbReference type="ChEBI" id="CHEBI:58827"/>
        <dbReference type="ChEBI" id="CHEBI:59789"/>
        <dbReference type="EC" id="2.1.1.107"/>
    </reaction>
</comment>
<keyword evidence="10 15" id="KW-0627">Porphyrin biosynthesis</keyword>
<dbReference type="InterPro" id="IPR000878">
    <property type="entry name" value="4pyrrol_Mease"/>
</dbReference>
<dbReference type="Gene3D" id="3.30.160.110">
    <property type="entry name" value="Siroheme synthase, domain 2"/>
    <property type="match status" value="1"/>
</dbReference>
<comment type="catalytic activity">
    <reaction evidence="13 15">
        <text>precorrin-2 + NAD(+) = sirohydrochlorin + NADH + 2 H(+)</text>
        <dbReference type="Rhea" id="RHEA:15613"/>
        <dbReference type="ChEBI" id="CHEBI:15378"/>
        <dbReference type="ChEBI" id="CHEBI:57540"/>
        <dbReference type="ChEBI" id="CHEBI:57945"/>
        <dbReference type="ChEBI" id="CHEBI:58351"/>
        <dbReference type="ChEBI" id="CHEBI:58827"/>
        <dbReference type="EC" id="1.3.1.76"/>
    </reaction>
</comment>
<comment type="pathway">
    <text evidence="12 15">Porphyrin-containing compound metabolism; siroheme biosynthesis; precorrin-2 from uroporphyrinogen III: step 1/1.</text>
</comment>
<feature type="region of interest" description="Precorrin-2 dehydrogenase / sirohydrochlorin ferrochelatase" evidence="15">
    <location>
        <begin position="1"/>
        <end position="203"/>
    </location>
</feature>
<dbReference type="InterPro" id="IPR014776">
    <property type="entry name" value="4pyrrole_Mease_sub2"/>
</dbReference>
<evidence type="ECO:0000256" key="16">
    <source>
        <dbReference type="PIRSR" id="PIRSR036426-1"/>
    </source>
</evidence>
<dbReference type="InterPro" id="IPR036291">
    <property type="entry name" value="NAD(P)-bd_dom_sf"/>
</dbReference>
<dbReference type="EC" id="2.1.1.107" evidence="15"/>
<feature type="binding site" evidence="15">
    <location>
        <position position="386"/>
    </location>
    <ligand>
        <name>S-adenosyl-L-methionine</name>
        <dbReference type="ChEBI" id="CHEBI:59789"/>
    </ligand>
</feature>
<dbReference type="SUPFAM" id="SSF51735">
    <property type="entry name" value="NAD(P)-binding Rossmann-fold domains"/>
    <property type="match status" value="1"/>
</dbReference>
<evidence type="ECO:0000256" key="17">
    <source>
        <dbReference type="RuleBase" id="RU003960"/>
    </source>
</evidence>
<comment type="function">
    <text evidence="15">Multifunctional enzyme that catalyzes the SAM-dependent methylations of uroporphyrinogen III at position C-2 and C-7 to form precorrin-2 via precorrin-1. Then it catalyzes the NAD-dependent ring dehydrogenation of precorrin-2 to yield sirohydrochlorin. Finally, it catalyzes the ferrochelation of sirohydrochlorin to yield siroheme.</text>
</comment>
<keyword evidence="9 15" id="KW-0456">Lyase</keyword>
<dbReference type="Gene3D" id="3.40.1010.10">
    <property type="entry name" value="Cobalt-precorrin-4 Transmethylase, Domain 1"/>
    <property type="match status" value="1"/>
</dbReference>
<dbReference type="GO" id="GO:0051266">
    <property type="term" value="F:sirohydrochlorin ferrochelatase activity"/>
    <property type="evidence" value="ECO:0007669"/>
    <property type="project" value="UniProtKB-EC"/>
</dbReference>
<evidence type="ECO:0000256" key="3">
    <source>
        <dbReference type="ARBA" id="ARBA00022573"/>
    </source>
</evidence>
<evidence type="ECO:0000259" key="20">
    <source>
        <dbReference type="Pfam" id="PF14824"/>
    </source>
</evidence>
<dbReference type="EC" id="4.99.1.4" evidence="15"/>
<feature type="binding site" evidence="15">
    <location>
        <position position="227"/>
    </location>
    <ligand>
        <name>S-adenosyl-L-methionine</name>
        <dbReference type="ChEBI" id="CHEBI:59789"/>
    </ligand>
</feature>
<keyword evidence="15" id="KW-0597">Phosphoprotein</keyword>
<dbReference type="SUPFAM" id="SSF53790">
    <property type="entry name" value="Tetrapyrrole methylase"/>
    <property type="match status" value="1"/>
</dbReference>
<dbReference type="Pfam" id="PF00590">
    <property type="entry name" value="TP_methylase"/>
    <property type="match status" value="1"/>
</dbReference>
<dbReference type="HAMAP" id="MF_01646">
    <property type="entry name" value="Siroheme_synth"/>
    <property type="match status" value="1"/>
</dbReference>
<feature type="region of interest" description="Uroporphyrinogen-III C-methyltransferase" evidence="15">
    <location>
        <begin position="218"/>
        <end position="467"/>
    </location>
</feature>
<dbReference type="GO" id="GO:0043115">
    <property type="term" value="F:precorrin-2 dehydrogenase activity"/>
    <property type="evidence" value="ECO:0007669"/>
    <property type="project" value="UniProtKB-UniRule"/>
</dbReference>
<feature type="domain" description="Siroheme synthase central" evidence="20">
    <location>
        <begin position="124"/>
        <end position="146"/>
    </location>
</feature>
<dbReference type="Proteomes" id="UP000192342">
    <property type="component" value="Unassembled WGS sequence"/>
</dbReference>
<comment type="similarity">
    <text evidence="15">In the N-terminal section; belongs to the precorrin-2 dehydrogenase / sirohydrochlorin ferrochelatase family.</text>
</comment>
<keyword evidence="11 15" id="KW-0511">Multifunctional enzyme</keyword>
<dbReference type="UniPathway" id="UPA00148">
    <property type="reaction ID" value="UER00211"/>
</dbReference>
<dbReference type="PIRSF" id="PIRSF036426">
    <property type="entry name" value="Sirohaem_synth"/>
    <property type="match status" value="1"/>
</dbReference>
<dbReference type="NCBIfam" id="NF007922">
    <property type="entry name" value="PRK10637.1"/>
    <property type="match status" value="1"/>
</dbReference>
<dbReference type="UniPathway" id="UPA00262">
    <property type="reaction ID" value="UER00211"/>
</dbReference>
<dbReference type="InterPro" id="IPR037115">
    <property type="entry name" value="Sirohaem_synt_dimer_dom_sf"/>
</dbReference>
<evidence type="ECO:0000256" key="2">
    <source>
        <dbReference type="ARBA" id="ARBA00005879"/>
    </source>
</evidence>
<dbReference type="GO" id="GO:0004851">
    <property type="term" value="F:uroporphyrin-III C-methyltransferase activity"/>
    <property type="evidence" value="ECO:0007669"/>
    <property type="project" value="UniProtKB-UniRule"/>
</dbReference>
<evidence type="ECO:0000256" key="15">
    <source>
        <dbReference type="HAMAP-Rule" id="MF_01646"/>
    </source>
</evidence>
<dbReference type="STRING" id="1317117.ATO7_00935"/>